<feature type="domain" description="ComEC/Rec2-related protein" evidence="7">
    <location>
        <begin position="237"/>
        <end position="505"/>
    </location>
</feature>
<proteinExistence type="predicted"/>
<feature type="transmembrane region" description="Helical" evidence="6">
    <location>
        <begin position="395"/>
        <end position="414"/>
    </location>
</feature>
<dbReference type="InterPro" id="IPR052159">
    <property type="entry name" value="Competence_DNA_uptake"/>
</dbReference>
<dbReference type="Pfam" id="PF03772">
    <property type="entry name" value="Competence"/>
    <property type="match status" value="1"/>
</dbReference>
<keyword evidence="10" id="KW-1185">Reference proteome</keyword>
<feature type="transmembrane region" description="Helical" evidence="6">
    <location>
        <begin position="426"/>
        <end position="451"/>
    </location>
</feature>
<keyword evidence="3 6" id="KW-0812">Transmembrane</keyword>
<dbReference type="PANTHER" id="PTHR30619:SF1">
    <property type="entry name" value="RECOMBINATION PROTEIN 2"/>
    <property type="match status" value="1"/>
</dbReference>
<dbReference type="EMBL" id="JBHUHY010000031">
    <property type="protein sequence ID" value="MFD2188782.1"/>
    <property type="molecule type" value="Genomic_DNA"/>
</dbReference>
<feature type="transmembrane region" description="Helical" evidence="6">
    <location>
        <begin position="59"/>
        <end position="78"/>
    </location>
</feature>
<feature type="transmembrane region" description="Helical" evidence="6">
    <location>
        <begin position="7"/>
        <end position="25"/>
    </location>
</feature>
<keyword evidence="2" id="KW-1003">Cell membrane</keyword>
<evidence type="ECO:0000256" key="2">
    <source>
        <dbReference type="ARBA" id="ARBA00022475"/>
    </source>
</evidence>
<comment type="subcellular location">
    <subcellularLocation>
        <location evidence="1">Cell membrane</location>
        <topology evidence="1">Multi-pass membrane protein</topology>
    </subcellularLocation>
</comment>
<feature type="transmembrane region" description="Helical" evidence="6">
    <location>
        <begin position="486"/>
        <end position="505"/>
    </location>
</feature>
<reference evidence="10" key="1">
    <citation type="journal article" date="2019" name="Int. J. Syst. Evol. Microbiol.">
        <title>The Global Catalogue of Microorganisms (GCM) 10K type strain sequencing project: providing services to taxonomists for standard genome sequencing and annotation.</title>
        <authorList>
            <consortium name="The Broad Institute Genomics Platform"/>
            <consortium name="The Broad Institute Genome Sequencing Center for Infectious Disease"/>
            <person name="Wu L."/>
            <person name="Ma J."/>
        </authorList>
    </citation>
    <scope>NUCLEOTIDE SEQUENCE [LARGE SCALE GENOMIC DNA]</scope>
    <source>
        <strain evidence="10">DT92</strain>
    </source>
</reference>
<protein>
    <submittedName>
        <fullName evidence="9">ComEC/Rec2 family competence protein</fullName>
    </submittedName>
</protein>
<organism evidence="9 10">
    <name type="scientific">Aquimarina celericrescens</name>
    <dbReference type="NCBI Taxonomy" id="1964542"/>
    <lineage>
        <taxon>Bacteria</taxon>
        <taxon>Pseudomonadati</taxon>
        <taxon>Bacteroidota</taxon>
        <taxon>Flavobacteriia</taxon>
        <taxon>Flavobacteriales</taxon>
        <taxon>Flavobacteriaceae</taxon>
        <taxon>Aquimarina</taxon>
    </lineage>
</organism>
<evidence type="ECO:0000259" key="7">
    <source>
        <dbReference type="Pfam" id="PF03772"/>
    </source>
</evidence>
<dbReference type="NCBIfam" id="TIGR00360">
    <property type="entry name" value="ComEC_N-term"/>
    <property type="match status" value="1"/>
</dbReference>
<keyword evidence="5 6" id="KW-0472">Membrane</keyword>
<feature type="domain" description="DUF4131" evidence="8">
    <location>
        <begin position="30"/>
        <end position="193"/>
    </location>
</feature>
<evidence type="ECO:0000256" key="4">
    <source>
        <dbReference type="ARBA" id="ARBA00022989"/>
    </source>
</evidence>
<evidence type="ECO:0000256" key="6">
    <source>
        <dbReference type="SAM" id="Phobius"/>
    </source>
</evidence>
<dbReference type="InterPro" id="IPR025405">
    <property type="entry name" value="DUF4131"/>
</dbReference>
<dbReference type="Pfam" id="PF13567">
    <property type="entry name" value="DUF4131"/>
    <property type="match status" value="1"/>
</dbReference>
<feature type="transmembrane region" description="Helical" evidence="6">
    <location>
        <begin position="338"/>
        <end position="357"/>
    </location>
</feature>
<name>A0ABW5B343_9FLAO</name>
<comment type="caution">
    <text evidence="9">The sequence shown here is derived from an EMBL/GenBank/DDBJ whole genome shotgun (WGS) entry which is preliminary data.</text>
</comment>
<evidence type="ECO:0000256" key="5">
    <source>
        <dbReference type="ARBA" id="ARBA00023136"/>
    </source>
</evidence>
<dbReference type="InterPro" id="IPR004477">
    <property type="entry name" value="ComEC_N"/>
</dbReference>
<sequence>MKLLNVPFIIITLSTITGIILGYYTTFSLETSLIIFIISIGLLLFTWHHSKKIFNESYTFTFSAIAAFILFGTVLVQIHNPKNDSKHYSHILNQKNDQKKEIGIRFYIKERLKPTSYYNKYIVSIKFIEENQAKGNLLLQVPKDTTNSILAVGETYTVLTKLKSIPNPLNPNQFDYAQYLSNLYIYHKTTVSPHQLINNYEEQKSLFSLADQIRKNINLKLSKYSFSPEQLSIINALILGQRQDIDQEVFENYRDAGAIHILAVSGLHVGILLLILNLILKPLLRFLRKGKTIVLLITIFLLWCFAILAGLSPSVLRAVTMFSFLAIGIQLRSQTSIYNSLFVSMFILLCFNPLLLFSVGFQLSYLAVFAIVWIQPIIARQYYPKFYISKKLWETFTVTISAQLGLLPLSLFYFHQFPILFFVSNLIIIPFLGIILGFGITVIILALIGILPQAVPDLFGACIDIMNTIIAWVADQKTFLITDIPFSWRMLITLYIILIMAITLFERYEKRKLYWTVIPIIVMFLVLTFEKQHALQKQELVIFQNQRNTTLGVLDSKKLHLYSRKYISDKTQHFLFGNYLIQNQAMADSSVISLKNMYSYKNQMILVIDSSSIYLKKQLRPDIVLLIDSPKIHLDRMIDSLQPKQIIADGSNFKSYIDRWETSCKKRKIPFHRTDKKGAFILE</sequence>
<evidence type="ECO:0000313" key="10">
    <source>
        <dbReference type="Proteomes" id="UP001597344"/>
    </source>
</evidence>
<feature type="transmembrane region" description="Helical" evidence="6">
    <location>
        <begin position="292"/>
        <end position="309"/>
    </location>
</feature>
<evidence type="ECO:0000256" key="1">
    <source>
        <dbReference type="ARBA" id="ARBA00004651"/>
    </source>
</evidence>
<gene>
    <name evidence="9" type="ORF">ACFSJT_18415</name>
</gene>
<evidence type="ECO:0000259" key="8">
    <source>
        <dbReference type="Pfam" id="PF13567"/>
    </source>
</evidence>
<feature type="transmembrane region" description="Helical" evidence="6">
    <location>
        <begin position="31"/>
        <end position="47"/>
    </location>
</feature>
<dbReference type="Proteomes" id="UP001597344">
    <property type="component" value="Unassembled WGS sequence"/>
</dbReference>
<dbReference type="PANTHER" id="PTHR30619">
    <property type="entry name" value="DNA INTERNALIZATION/COMPETENCE PROTEIN COMEC/REC2"/>
    <property type="match status" value="1"/>
</dbReference>
<dbReference type="RefSeq" id="WP_378321808.1">
    <property type="nucleotide sequence ID" value="NZ_JBHUHY010000031.1"/>
</dbReference>
<evidence type="ECO:0000256" key="3">
    <source>
        <dbReference type="ARBA" id="ARBA00022692"/>
    </source>
</evidence>
<accession>A0ABW5B343</accession>
<evidence type="ECO:0000313" key="9">
    <source>
        <dbReference type="EMBL" id="MFD2188782.1"/>
    </source>
</evidence>
<feature type="transmembrane region" description="Helical" evidence="6">
    <location>
        <begin position="257"/>
        <end position="280"/>
    </location>
</feature>
<keyword evidence="4 6" id="KW-1133">Transmembrane helix</keyword>
<feature type="transmembrane region" description="Helical" evidence="6">
    <location>
        <begin position="512"/>
        <end position="529"/>
    </location>
</feature>
<feature type="transmembrane region" description="Helical" evidence="6">
    <location>
        <begin position="363"/>
        <end position="383"/>
    </location>
</feature>